<dbReference type="Pfam" id="PF04786">
    <property type="entry name" value="Baculo_DNA_bind"/>
    <property type="match status" value="1"/>
</dbReference>
<organism evidence="1">
    <name type="scientific">Leucania separata nucleopolyhedrovirus</name>
    <name type="common">LsNPV</name>
    <dbReference type="NCBI Taxonomy" id="1307956"/>
    <lineage>
        <taxon>Viruses</taxon>
        <taxon>Viruses incertae sedis</taxon>
        <taxon>Naldaviricetes</taxon>
        <taxon>Lefavirales</taxon>
        <taxon>Baculoviridae</taxon>
        <taxon>Alphabaculovirus</taxon>
        <taxon>Alphabaculovirus leseparatae</taxon>
    </lineage>
</organism>
<sequence>MPNVMEIMEEQQATDSSTAIVKAEQGGENNLQLATLGETAVQLYRTEPDDMNMRIFDKNSYENRPDWVKVFVHNLQRRNISVVRCTDKFNYLNECLQFVSQPNYLPFQHLGREVEEVPNRFFDQDELKLRRPSNWHHHRPQFRRQLYFAQVLLFDRVRMKRLKSTFGESLSVTLTNGSIYHNVFGYMSKLYHKCNEGLLTPSSIVNLPIADTEREMFVRRFFWCPQERNPLLYAANDILDIVNVQPYTLDAFNQQFAFLAPHNRSNEAEMIMGGLIEGFKQSKNETKMQTMELEGTLYKEYTVAIKPMVFFNLS</sequence>
<proteinExistence type="predicted"/>
<gene>
    <name evidence="1" type="primary">ORF25</name>
</gene>
<reference evidence="1" key="1">
    <citation type="submission" date="1997-12" db="EMBL/GenBank/DDBJ databases">
        <title>Leucania separata multiple Nuclear Polyhedrosis Virus genome DNA 5892bp fragment including gp37, 39k,lef11 and another four ORFs.</title>
        <authorList>
            <person name="Jin T."/>
        </authorList>
    </citation>
    <scope>NUCLEOTIDE SEQUENCE</scope>
</reference>
<organismHost>
    <name type="scientific">Lepidoptera</name>
    <name type="common">moths &amp; butterflies</name>
    <dbReference type="NCBI Taxonomy" id="7088"/>
</organismHost>
<evidence type="ECO:0000313" key="1">
    <source>
        <dbReference type="EMBL" id="BAA24256.1"/>
    </source>
</evidence>
<dbReference type="EMBL" id="AB009614">
    <property type="protein sequence ID" value="BAA24256.1"/>
    <property type="molecule type" value="Genomic_DNA"/>
</dbReference>
<accession>O55580</accession>
<protein>
    <submittedName>
        <fullName evidence="1">ORF25 protein</fullName>
    </submittedName>
</protein>
<dbReference type="InterPro" id="IPR006871">
    <property type="entry name" value="ssDNA-bd_baculovirus"/>
</dbReference>
<name>O55580_NPVLS</name>